<dbReference type="GO" id="GO:0004553">
    <property type="term" value="F:hydrolase activity, hydrolyzing O-glycosyl compounds"/>
    <property type="evidence" value="ECO:0007669"/>
    <property type="project" value="InterPro"/>
</dbReference>
<evidence type="ECO:0000259" key="4">
    <source>
        <dbReference type="SMART" id="SM00642"/>
    </source>
</evidence>
<dbReference type="RefSeq" id="WP_161233755.1">
    <property type="nucleotide sequence ID" value="NZ_JADMTA010000041.1"/>
</dbReference>
<comment type="caution">
    <text evidence="5">The sequence shown here is derived from an EMBL/GenBank/DDBJ whole genome shotgun (WGS) entry which is preliminary data.</text>
</comment>
<dbReference type="InterPro" id="IPR014756">
    <property type="entry name" value="Ig_E-set"/>
</dbReference>
<sequence>MINDREDWTEMEHEKADIKKRMQYILNMRSVFNKEALFSDGTEYYRIPAEPKAGDTVTIKFRTQRNNVDSVYLVSQEQRVQMEICGTENGFDYYSAQVTIGADIFRYYFEIQYGWVTCYYNNQGVCMKHEGRMDFEIYPGFDTPKWAKGAVMYQIYVDRFLNGDPTNDVVTGEYHYIGDKSVQVEQWNKIPAVMGVREFYGGDLQGIMNKLDYLQDLGVEVIYLNPIFVSPSNHKYDCQDYDYVDPHYGRIVEDCNEGILLGDDDDNSHAWKYIKRVTDKKNLEASNELFAKLTAEIHRRGMKIILDGVFNHCGSFNKWMDRERIYENQEGYPKGAYVSADSPYRNFFSFNDPNAWPYNTSYDGWWAHDTLPKLNYEGSRELYDYILRVGQKWVSAPYNVDGWRLDVAADLGHSNDFNHQFWKDFRKAVKAANPNAIILAEHYGNPEGWLKGDEWDTVMNYDAFMEPLTWFLTGMEKHSDEYREDLLGNSEAFIGAMKTHMRALHMSALQTAMNELSNHDHSRFLTRTNHRVGRISYAGPEAASEGVNPAVMREAVTIQMTWPGAPTVYYGDEAGLCGFTDPDNRRTYPWGREDYQMIDFHRVMIRIHKKYEVLKTGSLGFLWNDYQGLCYARFSHDEQIIVIVNNQEEGREVEIRLEQAGISRLEDTKLKRVVMTSAVGFTEECKEYTAAAGILKITMPAFGAVVLHHKN</sequence>
<dbReference type="Proteomes" id="UP000477285">
    <property type="component" value="Unassembled WGS sequence"/>
</dbReference>
<dbReference type="SUPFAM" id="SSF51445">
    <property type="entry name" value="(Trans)glycosidases"/>
    <property type="match status" value="1"/>
</dbReference>
<keyword evidence="3 5" id="KW-0326">Glycosidase</keyword>
<keyword evidence="2" id="KW-0378">Hydrolase</keyword>
<dbReference type="Gene3D" id="2.60.40.1180">
    <property type="entry name" value="Golgi alpha-mannosidase II"/>
    <property type="match status" value="1"/>
</dbReference>
<dbReference type="Pfam" id="PF00128">
    <property type="entry name" value="Alpha-amylase"/>
    <property type="match status" value="2"/>
</dbReference>
<evidence type="ECO:0000256" key="3">
    <source>
        <dbReference type="ARBA" id="ARBA00023295"/>
    </source>
</evidence>
<feature type="domain" description="Glycosyl hydrolase family 13 catalytic" evidence="4">
    <location>
        <begin position="154"/>
        <end position="601"/>
    </location>
</feature>
<dbReference type="PANTHER" id="PTHR10357:SF210">
    <property type="entry name" value="MALTODEXTRIN GLUCOSIDASE"/>
    <property type="match status" value="1"/>
</dbReference>
<reference evidence="5 6" key="1">
    <citation type="journal article" date="2019" name="Nat. Med.">
        <title>A library of human gut bacterial isolates paired with longitudinal multiomics data enables mechanistic microbiome research.</title>
        <authorList>
            <person name="Poyet M."/>
            <person name="Groussin M."/>
            <person name="Gibbons S.M."/>
            <person name="Avila-Pacheco J."/>
            <person name="Jiang X."/>
            <person name="Kearney S.M."/>
            <person name="Perrotta A.R."/>
            <person name="Berdy B."/>
            <person name="Zhao S."/>
            <person name="Lieberman T.D."/>
            <person name="Swanson P.K."/>
            <person name="Smith M."/>
            <person name="Roesemann S."/>
            <person name="Alexander J.E."/>
            <person name="Rich S.A."/>
            <person name="Livny J."/>
            <person name="Vlamakis H."/>
            <person name="Clish C."/>
            <person name="Bullock K."/>
            <person name="Deik A."/>
            <person name="Scott J."/>
            <person name="Pierce K.A."/>
            <person name="Xavier R.J."/>
            <person name="Alm E.J."/>
        </authorList>
    </citation>
    <scope>NUCLEOTIDE SEQUENCE [LARGE SCALE GENOMIC DNA]</scope>
    <source>
        <strain evidence="5 6">BIOML-A1</strain>
    </source>
</reference>
<dbReference type="Gene3D" id="3.20.20.80">
    <property type="entry name" value="Glycosidases"/>
    <property type="match status" value="1"/>
</dbReference>
<evidence type="ECO:0000313" key="6">
    <source>
        <dbReference type="Proteomes" id="UP000477285"/>
    </source>
</evidence>
<dbReference type="GO" id="GO:0005975">
    <property type="term" value="P:carbohydrate metabolic process"/>
    <property type="evidence" value="ECO:0007669"/>
    <property type="project" value="InterPro"/>
</dbReference>
<dbReference type="CDD" id="cd11338">
    <property type="entry name" value="AmyAc_CMD"/>
    <property type="match status" value="1"/>
</dbReference>
<dbReference type="CDD" id="cd02857">
    <property type="entry name" value="E_set_CDase_PDE_N"/>
    <property type="match status" value="1"/>
</dbReference>
<dbReference type="SMART" id="SM00642">
    <property type="entry name" value="Aamy"/>
    <property type="match status" value="1"/>
</dbReference>
<protein>
    <submittedName>
        <fullName evidence="5">Alpha-glycosidase</fullName>
    </submittedName>
</protein>
<dbReference type="InterPro" id="IPR006047">
    <property type="entry name" value="GH13_cat_dom"/>
</dbReference>
<accession>A0A6L8T1K0</accession>
<dbReference type="SUPFAM" id="SSF81296">
    <property type="entry name" value="E set domains"/>
    <property type="match status" value="1"/>
</dbReference>
<gene>
    <name evidence="5" type="ORF">GT728_09415</name>
</gene>
<dbReference type="PANTHER" id="PTHR10357">
    <property type="entry name" value="ALPHA-AMYLASE FAMILY MEMBER"/>
    <property type="match status" value="1"/>
</dbReference>
<dbReference type="InterPro" id="IPR017853">
    <property type="entry name" value="GH"/>
</dbReference>
<dbReference type="EMBL" id="WWVQ01000019">
    <property type="protein sequence ID" value="MZL33409.1"/>
    <property type="molecule type" value="Genomic_DNA"/>
</dbReference>
<evidence type="ECO:0000256" key="1">
    <source>
        <dbReference type="ARBA" id="ARBA00008061"/>
    </source>
</evidence>
<dbReference type="AlphaFoldDB" id="A0A6L8T1K0"/>
<dbReference type="SUPFAM" id="SSF51011">
    <property type="entry name" value="Glycosyl hydrolase domain"/>
    <property type="match status" value="1"/>
</dbReference>
<dbReference type="InterPro" id="IPR004185">
    <property type="entry name" value="Glyco_hydro_13_lg-like_dom"/>
</dbReference>
<comment type="similarity">
    <text evidence="1">Belongs to the glycosyl hydrolase 13 family.</text>
</comment>
<proteinExistence type="inferred from homology"/>
<dbReference type="InterPro" id="IPR013780">
    <property type="entry name" value="Glyco_hydro_b"/>
</dbReference>
<dbReference type="InterPro" id="IPR013783">
    <property type="entry name" value="Ig-like_fold"/>
</dbReference>
<dbReference type="Pfam" id="PF02903">
    <property type="entry name" value="Alpha-amylase_N"/>
    <property type="match status" value="1"/>
</dbReference>
<organism evidence="5 6">
    <name type="scientific">Blautia wexlerae</name>
    <dbReference type="NCBI Taxonomy" id="418240"/>
    <lineage>
        <taxon>Bacteria</taxon>
        <taxon>Bacillati</taxon>
        <taxon>Bacillota</taxon>
        <taxon>Clostridia</taxon>
        <taxon>Lachnospirales</taxon>
        <taxon>Lachnospiraceae</taxon>
        <taxon>Blautia</taxon>
    </lineage>
</organism>
<dbReference type="Gene3D" id="2.60.40.10">
    <property type="entry name" value="Immunoglobulins"/>
    <property type="match status" value="1"/>
</dbReference>
<evidence type="ECO:0000256" key="2">
    <source>
        <dbReference type="ARBA" id="ARBA00022801"/>
    </source>
</evidence>
<evidence type="ECO:0000313" key="5">
    <source>
        <dbReference type="EMBL" id="MZL33409.1"/>
    </source>
</evidence>
<name>A0A6L8T1K0_9FIRM</name>